<dbReference type="GO" id="GO:0051537">
    <property type="term" value="F:2 iron, 2 sulfur cluster binding"/>
    <property type="evidence" value="ECO:0007669"/>
    <property type="project" value="InterPro"/>
</dbReference>
<name>A0A809S6U6_9BACT</name>
<keyword evidence="1" id="KW-0223">Dioxygenase</keyword>
<dbReference type="KEGG" id="npy:NPRO_24910"/>
<gene>
    <name evidence="1" type="ORF">NPRO_24910</name>
</gene>
<organism evidence="1 2">
    <name type="scientific">Candidatus Nitrosymbiomonas proteolyticus</name>
    <dbReference type="NCBI Taxonomy" id="2608984"/>
    <lineage>
        <taxon>Bacteria</taxon>
        <taxon>Bacillati</taxon>
        <taxon>Armatimonadota</taxon>
        <taxon>Armatimonadota incertae sedis</taxon>
        <taxon>Candidatus Nitrosymbiomonas</taxon>
    </lineage>
</organism>
<sequence length="72" mass="7846">MRLDIDPDIRRAWTPPTEFYRSAAAYDAVREAVFARSWQYVGDVGQLKAPGSAVPTTLLRGASCSGGAEDTR</sequence>
<keyword evidence="1" id="KW-0560">Oxidoreductase</keyword>
<reference evidence="1" key="1">
    <citation type="journal article" name="DNA Res.">
        <title>The physiological potential of anammox bacteria as revealed by their core genome structure.</title>
        <authorList>
            <person name="Okubo T."/>
            <person name="Toyoda A."/>
            <person name="Fukuhara K."/>
            <person name="Uchiyama I."/>
            <person name="Harigaya Y."/>
            <person name="Kuroiwa M."/>
            <person name="Suzuki T."/>
            <person name="Murakami Y."/>
            <person name="Suwa Y."/>
            <person name="Takami H."/>
        </authorList>
    </citation>
    <scope>NUCLEOTIDE SEQUENCE</scope>
    <source>
        <strain evidence="1">317325-2</strain>
    </source>
</reference>
<dbReference type="SUPFAM" id="SSF50022">
    <property type="entry name" value="ISP domain"/>
    <property type="match status" value="1"/>
</dbReference>
<dbReference type="AlphaFoldDB" id="A0A809S6U6"/>
<dbReference type="GO" id="GO:0051213">
    <property type="term" value="F:dioxygenase activity"/>
    <property type="evidence" value="ECO:0007669"/>
    <property type="project" value="UniProtKB-KW"/>
</dbReference>
<evidence type="ECO:0000313" key="2">
    <source>
        <dbReference type="Proteomes" id="UP000662873"/>
    </source>
</evidence>
<evidence type="ECO:0000313" key="1">
    <source>
        <dbReference type="EMBL" id="BBO24896.1"/>
    </source>
</evidence>
<dbReference type="EMBL" id="AP021858">
    <property type="protein sequence ID" value="BBO24896.1"/>
    <property type="molecule type" value="Genomic_DNA"/>
</dbReference>
<protein>
    <submittedName>
        <fullName evidence="1">Aromatic ring-hydroxylating dioxygenase subunit alpha</fullName>
    </submittedName>
</protein>
<dbReference type="Proteomes" id="UP000662873">
    <property type="component" value="Chromosome"/>
</dbReference>
<accession>A0A809S6U6</accession>
<dbReference type="InterPro" id="IPR036922">
    <property type="entry name" value="Rieske_2Fe-2S_sf"/>
</dbReference>
<proteinExistence type="predicted"/>